<dbReference type="Pfam" id="PF13384">
    <property type="entry name" value="HTH_23"/>
    <property type="match status" value="1"/>
</dbReference>
<dbReference type="RefSeq" id="WP_243801103.1">
    <property type="nucleotide sequence ID" value="NZ_JALHAT010000024.1"/>
</dbReference>
<evidence type="ECO:0000313" key="1">
    <source>
        <dbReference type="EMBL" id="MCJ1961735.1"/>
    </source>
</evidence>
<protein>
    <submittedName>
        <fullName evidence="1">Helix-turn-helix domain-containing protein</fullName>
    </submittedName>
</protein>
<accession>A0ABT0AEV7</accession>
<reference evidence="1" key="1">
    <citation type="submission" date="2022-03" db="EMBL/GenBank/DDBJ databases">
        <title>Identification of a novel bacterium isolated from mangrove sediments.</title>
        <authorList>
            <person name="Pan X."/>
        </authorList>
    </citation>
    <scope>NUCLEOTIDE SEQUENCE</scope>
    <source>
        <strain evidence="1">B2637</strain>
    </source>
</reference>
<evidence type="ECO:0000313" key="2">
    <source>
        <dbReference type="Proteomes" id="UP001162802"/>
    </source>
</evidence>
<dbReference type="EMBL" id="JALHAT010000024">
    <property type="protein sequence ID" value="MCJ1961735.1"/>
    <property type="molecule type" value="Genomic_DNA"/>
</dbReference>
<dbReference type="Gene3D" id="1.10.10.60">
    <property type="entry name" value="Homeodomain-like"/>
    <property type="match status" value="1"/>
</dbReference>
<name>A0ABT0AEV7_9SPHN</name>
<proteinExistence type="predicted"/>
<keyword evidence="2" id="KW-1185">Reference proteome</keyword>
<organism evidence="1 2">
    <name type="scientific">Novosphingobium mangrovi</name>
    <name type="common">ex Hu et al. 2023</name>
    <dbReference type="NCBI Taxonomy" id="2930094"/>
    <lineage>
        <taxon>Bacteria</taxon>
        <taxon>Pseudomonadati</taxon>
        <taxon>Pseudomonadota</taxon>
        <taxon>Alphaproteobacteria</taxon>
        <taxon>Sphingomonadales</taxon>
        <taxon>Sphingomonadaceae</taxon>
        <taxon>Novosphingobium</taxon>
    </lineage>
</organism>
<sequence length="53" mass="5801">MTAIPDKEARCQAILALIAQGKGVVESCREVGGISEKTFQRWRKARAETSATH</sequence>
<dbReference type="Proteomes" id="UP001162802">
    <property type="component" value="Unassembled WGS sequence"/>
</dbReference>
<comment type="caution">
    <text evidence="1">The sequence shown here is derived from an EMBL/GenBank/DDBJ whole genome shotgun (WGS) entry which is preliminary data.</text>
</comment>
<gene>
    <name evidence="1" type="ORF">MTR65_13650</name>
</gene>